<sequence>MTTTRQFKLSEKEQQDFDRNGFIGPFTLYSPEEMKAIHKKVRASLLNRDYAPYQTALESTIANYDRHLDVSLLSEHVCRAEIVDRLVDILGEDVLCWRSEFIPKPPGAEGTDWHQADTFEHASGQPQLVWPEEEGGGAGGTINVWTAFTEATERTGCLMFVPGTHKQMYYDESKGMEWDPEKNANVLKEGTRRGFNGYDYRALQKDPHWKPDESRAVNMVMKPGEFIVFRSTLLHASKPNSTTDIPRLGYVARYVPGRVKVYPDTDVVKEFGSEISLERYGTVVVSGKNRQPTNRVRNTNLRGEPFKATGVSLQ</sequence>
<dbReference type="EMBL" id="CP043494">
    <property type="protein sequence ID" value="WNG43366.1"/>
    <property type="molecule type" value="Genomic_DNA"/>
</dbReference>
<dbReference type="RefSeq" id="WP_395814141.1">
    <property type="nucleotide sequence ID" value="NZ_CP043494.1"/>
</dbReference>
<keyword evidence="3" id="KW-1185">Reference proteome</keyword>
<gene>
    <name evidence="2" type="ORF">F0U60_04090</name>
</gene>
<dbReference type="Proteomes" id="UP001611383">
    <property type="component" value="Chromosome"/>
</dbReference>
<dbReference type="InterPro" id="IPR010092">
    <property type="entry name" value="Chlorin_enz"/>
</dbReference>
<name>A0ABY9WHV0_9BACT</name>
<proteinExistence type="predicted"/>
<dbReference type="PANTHER" id="PTHR20883:SF48">
    <property type="entry name" value="ECTOINE DIOXYGENASE"/>
    <property type="match status" value="1"/>
</dbReference>
<dbReference type="SUPFAM" id="SSF51197">
    <property type="entry name" value="Clavaminate synthase-like"/>
    <property type="match status" value="1"/>
</dbReference>
<evidence type="ECO:0000313" key="3">
    <source>
        <dbReference type="Proteomes" id="UP001611383"/>
    </source>
</evidence>
<reference evidence="2 3" key="1">
    <citation type="submission" date="2019-08" db="EMBL/GenBank/DDBJ databases">
        <title>Archangium and Cystobacter genomes.</title>
        <authorList>
            <person name="Chen I.-C.K."/>
            <person name="Wielgoss S."/>
        </authorList>
    </citation>
    <scope>NUCLEOTIDE SEQUENCE [LARGE SCALE GENOMIC DNA]</scope>
    <source>
        <strain evidence="2 3">Cbm 6</strain>
    </source>
</reference>
<dbReference type="PANTHER" id="PTHR20883">
    <property type="entry name" value="PHYTANOYL-COA DIOXYGENASE DOMAIN CONTAINING 1"/>
    <property type="match status" value="1"/>
</dbReference>
<evidence type="ECO:0000313" key="2">
    <source>
        <dbReference type="EMBL" id="WNG43366.1"/>
    </source>
</evidence>
<accession>A0ABY9WHV0</accession>
<dbReference type="InterPro" id="IPR008775">
    <property type="entry name" value="Phytyl_CoA_dOase-like"/>
</dbReference>
<dbReference type="Pfam" id="PF05721">
    <property type="entry name" value="PhyH"/>
    <property type="match status" value="1"/>
</dbReference>
<evidence type="ECO:0000256" key="1">
    <source>
        <dbReference type="ARBA" id="ARBA00001954"/>
    </source>
</evidence>
<dbReference type="NCBIfam" id="TIGR01762">
    <property type="entry name" value="chlorin-enz"/>
    <property type="match status" value="1"/>
</dbReference>
<dbReference type="Gene3D" id="2.60.120.620">
    <property type="entry name" value="q2cbj1_9rhob like domain"/>
    <property type="match status" value="1"/>
</dbReference>
<comment type="cofactor">
    <cofactor evidence="1">
        <name>Fe(2+)</name>
        <dbReference type="ChEBI" id="CHEBI:29033"/>
    </cofactor>
</comment>
<protein>
    <submittedName>
        <fullName evidence="2">Chlorinating enzyme</fullName>
    </submittedName>
</protein>
<organism evidence="2 3">
    <name type="scientific">Archangium minus</name>
    <dbReference type="NCBI Taxonomy" id="83450"/>
    <lineage>
        <taxon>Bacteria</taxon>
        <taxon>Pseudomonadati</taxon>
        <taxon>Myxococcota</taxon>
        <taxon>Myxococcia</taxon>
        <taxon>Myxococcales</taxon>
        <taxon>Cystobacterineae</taxon>
        <taxon>Archangiaceae</taxon>
        <taxon>Archangium</taxon>
    </lineage>
</organism>